<evidence type="ECO:0000313" key="6">
    <source>
        <dbReference type="Proteomes" id="UP001589532"/>
    </source>
</evidence>
<protein>
    <submittedName>
        <fullName evidence="5">FAD-dependent monooxygenase</fullName>
    </submittedName>
</protein>
<keyword evidence="2" id="KW-0285">Flavoprotein</keyword>
<dbReference type="GO" id="GO:0004497">
    <property type="term" value="F:monooxygenase activity"/>
    <property type="evidence" value="ECO:0007669"/>
    <property type="project" value="UniProtKB-KW"/>
</dbReference>
<organism evidence="5 6">
    <name type="scientific">Nonomuraea helvata</name>
    <dbReference type="NCBI Taxonomy" id="37484"/>
    <lineage>
        <taxon>Bacteria</taxon>
        <taxon>Bacillati</taxon>
        <taxon>Actinomycetota</taxon>
        <taxon>Actinomycetes</taxon>
        <taxon>Streptosporangiales</taxon>
        <taxon>Streptosporangiaceae</taxon>
        <taxon>Nonomuraea</taxon>
    </lineage>
</organism>
<dbReference type="PRINTS" id="PR00420">
    <property type="entry name" value="RNGMNOXGNASE"/>
</dbReference>
<dbReference type="Pfam" id="PF01494">
    <property type="entry name" value="FAD_binding_3"/>
    <property type="match status" value="1"/>
</dbReference>
<comment type="caution">
    <text evidence="5">The sequence shown here is derived from an EMBL/GenBank/DDBJ whole genome shotgun (WGS) entry which is preliminary data.</text>
</comment>
<gene>
    <name evidence="5" type="ORF">ACFFSA_42715</name>
</gene>
<evidence type="ECO:0000256" key="3">
    <source>
        <dbReference type="ARBA" id="ARBA00022827"/>
    </source>
</evidence>
<accession>A0ABV5SG85</accession>
<keyword evidence="5" id="KW-0560">Oxidoreductase</keyword>
<proteinExistence type="predicted"/>
<dbReference type="InterPro" id="IPR002938">
    <property type="entry name" value="FAD-bd"/>
</dbReference>
<dbReference type="PANTHER" id="PTHR43004">
    <property type="entry name" value="TRK SYSTEM POTASSIUM UPTAKE PROTEIN"/>
    <property type="match status" value="1"/>
</dbReference>
<evidence type="ECO:0000256" key="1">
    <source>
        <dbReference type="ARBA" id="ARBA00001974"/>
    </source>
</evidence>
<dbReference type="EMBL" id="JBHMBW010000068">
    <property type="protein sequence ID" value="MFB9629823.1"/>
    <property type="molecule type" value="Genomic_DNA"/>
</dbReference>
<name>A0ABV5SG85_9ACTN</name>
<dbReference type="Gene3D" id="3.50.50.60">
    <property type="entry name" value="FAD/NAD(P)-binding domain"/>
    <property type="match status" value="2"/>
</dbReference>
<dbReference type="Proteomes" id="UP001589532">
    <property type="component" value="Unassembled WGS sequence"/>
</dbReference>
<keyword evidence="3" id="KW-0274">FAD</keyword>
<keyword evidence="6" id="KW-1185">Reference proteome</keyword>
<dbReference type="RefSeq" id="WP_344984418.1">
    <property type="nucleotide sequence ID" value="NZ_BAAAXV010000001.1"/>
</dbReference>
<dbReference type="InterPro" id="IPR036188">
    <property type="entry name" value="FAD/NAD-bd_sf"/>
</dbReference>
<comment type="cofactor">
    <cofactor evidence="1">
        <name>FAD</name>
        <dbReference type="ChEBI" id="CHEBI:57692"/>
    </cofactor>
</comment>
<dbReference type="InterPro" id="IPR050641">
    <property type="entry name" value="RIFMO-like"/>
</dbReference>
<evidence type="ECO:0000313" key="5">
    <source>
        <dbReference type="EMBL" id="MFB9629823.1"/>
    </source>
</evidence>
<evidence type="ECO:0000256" key="2">
    <source>
        <dbReference type="ARBA" id="ARBA00022630"/>
    </source>
</evidence>
<reference evidence="5 6" key="1">
    <citation type="submission" date="2024-09" db="EMBL/GenBank/DDBJ databases">
        <authorList>
            <person name="Sun Q."/>
            <person name="Mori K."/>
        </authorList>
    </citation>
    <scope>NUCLEOTIDE SEQUENCE [LARGE SCALE GENOMIC DNA]</scope>
    <source>
        <strain evidence="5 6">JCM 3143</strain>
    </source>
</reference>
<dbReference type="SUPFAM" id="SSF51905">
    <property type="entry name" value="FAD/NAD(P)-binding domain"/>
    <property type="match status" value="1"/>
</dbReference>
<sequence length="498" mass="52319">MDADVIVVGAGPVGLLLAAELRLAGARPLVLERLAEPGAEPKARGIGALATEALRRRGLGEALAAHQERGLADKARDHGSEKGHFAQIFKIDPALQEEPDRVGTLIWQPDLERVLAAHLTSLTGGSSAAVLRGHEVIALTQDDSGVTVTVGTPDGERRLSAPYLVGCDGGRSAVRKLAGFDFPGTEPTSVVRRVLTDAPGLDKLPESGWTGTGMLMRAPGMVATVEFDGFPEDRGLPLTAEEMRASLFRVTGVDVELPEVRGGLRFTDGARQAATYRVGRVLLAGDAAHVHSPNGGQGLNLGLMDAVNLGWKLAATVTGRAPEGLLDTYTAERHPVGAAVLHNTRAQSALLLPGAHVAAMRDIVSDLLDFLEVNRYFGRMLSGLGTRYELPYPATHPLAGRACPDLRLVTGTGGTRTLSELCGSGRPLLVHAPFQPEAAEAAQPWRGALDVAEVTVRDRDDLASALIRPDGTVAWASGPGPADTVTLTAALRAWLPPA</sequence>
<feature type="domain" description="FAD-binding" evidence="4">
    <location>
        <begin position="2"/>
        <end position="343"/>
    </location>
</feature>
<keyword evidence="5" id="KW-0503">Monooxygenase</keyword>
<dbReference type="Gene3D" id="3.40.30.120">
    <property type="match status" value="1"/>
</dbReference>
<evidence type="ECO:0000259" key="4">
    <source>
        <dbReference type="Pfam" id="PF01494"/>
    </source>
</evidence>
<dbReference type="PANTHER" id="PTHR43004:SF19">
    <property type="entry name" value="BINDING MONOOXYGENASE, PUTATIVE (JCVI)-RELATED"/>
    <property type="match status" value="1"/>
</dbReference>
<dbReference type="Pfam" id="PF21274">
    <property type="entry name" value="Rng_hyd_C"/>
    <property type="match status" value="1"/>
</dbReference>